<evidence type="ECO:0000259" key="12">
    <source>
        <dbReference type="PROSITE" id="PS50089"/>
    </source>
</evidence>
<name>A0A6L5BCY4_APIGR</name>
<feature type="domain" description="RING-type" evidence="12">
    <location>
        <begin position="415"/>
        <end position="460"/>
    </location>
</feature>
<dbReference type="GO" id="GO:0016740">
    <property type="term" value="F:transferase activity"/>
    <property type="evidence" value="ECO:0007669"/>
    <property type="project" value="InterPro"/>
</dbReference>
<dbReference type="GO" id="GO:0016020">
    <property type="term" value="C:membrane"/>
    <property type="evidence" value="ECO:0007669"/>
    <property type="project" value="UniProtKB-SubCell"/>
</dbReference>
<evidence type="ECO:0000256" key="2">
    <source>
        <dbReference type="ARBA" id="ARBA00007727"/>
    </source>
</evidence>
<evidence type="ECO:0000256" key="7">
    <source>
        <dbReference type="ARBA" id="ARBA00022968"/>
    </source>
</evidence>
<gene>
    <name evidence="14" type="ORF">AG4045_006154</name>
</gene>
<dbReference type="Pfam" id="PF13639">
    <property type="entry name" value="zf-RING_2"/>
    <property type="match status" value="1"/>
</dbReference>
<keyword evidence="15" id="KW-1185">Reference proteome</keyword>
<dbReference type="EMBL" id="WRXP01000588">
    <property type="protein sequence ID" value="KAF1002697.1"/>
    <property type="molecule type" value="Genomic_DNA"/>
</dbReference>
<dbReference type="Gene3D" id="3.30.40.10">
    <property type="entry name" value="Zinc/RING finger domain, C3HC4 (zinc finger)"/>
    <property type="match status" value="1"/>
</dbReference>
<feature type="region of interest" description="Disordered" evidence="11">
    <location>
        <begin position="165"/>
        <end position="194"/>
    </location>
</feature>
<keyword evidence="6" id="KW-0862">Zinc</keyword>
<dbReference type="PROSITE" id="PS50172">
    <property type="entry name" value="BRCT"/>
    <property type="match status" value="1"/>
</dbReference>
<sequence>MSKAASVQLHIPGMESVIATVSGYHGLQRLKLSELIHTAGGNFVGKLYHSVTHLICWKFEGRKYELAKKFKIVIVNHRWIEDCIKERRRVPEHSYTARSGKEVGTLPMDLPAVPDKVSNSAGKHSSAGNASKKHVIDIDCDEDDFAVSLDSILLKENTFPELERRKEGSKLKKRGVNKTTSQIHSSRATHDDETSVSCYYNESMFPEMERRDEDSKLKRRLLKKATSQIYSSHASHDDDTSNSCHYNEPEELDSSNRRLRQKKISSYTEPLRRGRRLVLKNRLSDALGSESEEECHPVHVPHWQDDITDLSDNPSAARGASTAMINVSEPVTRLAKSTNFFNGASTSALYASHQLATPKDSSATEPVFRLAKSTDVSDEASVSLLNASPDLTATPKDHSEAEHVTRLNKSNDYSCVICWTDFSSTRGVLPCGHRFCFPCIQYWADHMSSSGKISTCPLCKASFDNITKVDDAVSSDQKIYSQTIPHDPSVNIYVLPMRETSTLRNTEHQNCIKNGRPDIGFTKWRWQPDACDMEVFDPVSFLSFMRGKSIAFVGDSVARNHVQSLICLLSKVAHPIDASNNKDGDSRRWEYKDYNFNMSIFWSPYLVRTQRTDPNDVTRPFNLYLDEFDKSWTSQIKHFDYVIISAAQWFFRPSMYYIKRLLVGCLYCSQNTTQYPAEFGYRLAFRTAFKAINTVKKYKGVTFLRTYAPSHFENGKWDKGGNCPRKRPYRRNKVVLDSYNLNINNIQLEEFTVAERIGRRKGLRFSLLNVTHVMLLRPDGHPNEYGHRPEDHQKKGLVNDCVHWCLPGPIDTWNDFLLEMIKRESKLARRSSSSFNLHQIKA</sequence>
<feature type="domain" description="BRCT" evidence="13">
    <location>
        <begin position="6"/>
        <end position="97"/>
    </location>
</feature>
<evidence type="ECO:0000256" key="6">
    <source>
        <dbReference type="ARBA" id="ARBA00022833"/>
    </source>
</evidence>
<dbReference type="PANTHER" id="PTHR47776:SF2">
    <property type="entry name" value="RING-TYPE E3 UBIQUITIN TRANSFERASE BRCA1"/>
    <property type="match status" value="1"/>
</dbReference>
<comment type="subcellular location">
    <subcellularLocation>
        <location evidence="1">Membrane</location>
        <topology evidence="1">Single-pass membrane protein</topology>
    </subcellularLocation>
</comment>
<dbReference type="Pfam" id="PF13839">
    <property type="entry name" value="PC-Esterase"/>
    <property type="match status" value="1"/>
</dbReference>
<dbReference type="SUPFAM" id="SSF52113">
    <property type="entry name" value="BRCT domain"/>
    <property type="match status" value="1"/>
</dbReference>
<dbReference type="SMART" id="SM00292">
    <property type="entry name" value="BRCT"/>
    <property type="match status" value="1"/>
</dbReference>
<dbReference type="InterPro" id="IPR013083">
    <property type="entry name" value="Znf_RING/FYVE/PHD"/>
</dbReference>
<dbReference type="InterPro" id="IPR001841">
    <property type="entry name" value="Znf_RING"/>
</dbReference>
<keyword evidence="4" id="KW-0479">Metal-binding</keyword>
<keyword evidence="3" id="KW-0812">Transmembrane</keyword>
<evidence type="ECO:0000256" key="10">
    <source>
        <dbReference type="PROSITE-ProRule" id="PRU00175"/>
    </source>
</evidence>
<evidence type="ECO:0000259" key="13">
    <source>
        <dbReference type="PROSITE" id="PS50172"/>
    </source>
</evidence>
<dbReference type="PANTHER" id="PTHR47776">
    <property type="entry name" value="F5A8.9 PROTEIN"/>
    <property type="match status" value="1"/>
</dbReference>
<keyword evidence="5 10" id="KW-0863">Zinc-finger</keyword>
<feature type="region of interest" description="Disordered" evidence="11">
    <location>
        <begin position="227"/>
        <end position="267"/>
    </location>
</feature>
<reference evidence="14" key="1">
    <citation type="submission" date="2020-01" db="EMBL/GenBank/DDBJ databases">
        <title>The Celery Genome Sequence Reveals Sequential Paleo-tetraploidization, Resistance Gene Elimination, Karyotype Evolution, and Functional Innovation in Apiales.</title>
        <authorList>
            <person name="Song X."/>
        </authorList>
    </citation>
    <scope>NUCLEOTIDE SEQUENCE</scope>
    <source>
        <tissue evidence="14">Leaf</tissue>
    </source>
</reference>
<evidence type="ECO:0000256" key="1">
    <source>
        <dbReference type="ARBA" id="ARBA00004167"/>
    </source>
</evidence>
<keyword evidence="8" id="KW-1133">Transmembrane helix</keyword>
<comment type="similarity">
    <text evidence="2">Belongs to the PC-esterase family. TBL subfamily.</text>
</comment>
<dbReference type="SMART" id="SM00184">
    <property type="entry name" value="RING"/>
    <property type="match status" value="1"/>
</dbReference>
<dbReference type="Pfam" id="PF14416">
    <property type="entry name" value="PMR5N"/>
    <property type="match status" value="1"/>
</dbReference>
<dbReference type="Pfam" id="PF12738">
    <property type="entry name" value="PTCB-BRCT"/>
    <property type="match status" value="1"/>
</dbReference>
<dbReference type="AlphaFoldDB" id="A0A6L5BCY4"/>
<dbReference type="InterPro" id="IPR025846">
    <property type="entry name" value="TBL_N"/>
</dbReference>
<accession>A0A6L5BCY4</accession>
<evidence type="ECO:0000256" key="11">
    <source>
        <dbReference type="SAM" id="MobiDB-lite"/>
    </source>
</evidence>
<proteinExistence type="inferred from homology"/>
<comment type="caution">
    <text evidence="14">The sequence shown here is derived from an EMBL/GenBank/DDBJ whole genome shotgun (WGS) entry which is preliminary data.</text>
</comment>
<dbReference type="InterPro" id="IPR026057">
    <property type="entry name" value="TBL_C"/>
</dbReference>
<dbReference type="GO" id="GO:0008270">
    <property type="term" value="F:zinc ion binding"/>
    <property type="evidence" value="ECO:0007669"/>
    <property type="project" value="UniProtKB-KW"/>
</dbReference>
<keyword evidence="9" id="KW-0472">Membrane</keyword>
<evidence type="ECO:0000313" key="14">
    <source>
        <dbReference type="EMBL" id="KAF1002697.1"/>
    </source>
</evidence>
<evidence type="ECO:0000256" key="3">
    <source>
        <dbReference type="ARBA" id="ARBA00022692"/>
    </source>
</evidence>
<evidence type="ECO:0000256" key="9">
    <source>
        <dbReference type="ARBA" id="ARBA00023136"/>
    </source>
</evidence>
<organism evidence="14 15">
    <name type="scientific">Apium graveolens</name>
    <name type="common">Celery</name>
    <dbReference type="NCBI Taxonomy" id="4045"/>
    <lineage>
        <taxon>Eukaryota</taxon>
        <taxon>Viridiplantae</taxon>
        <taxon>Streptophyta</taxon>
        <taxon>Embryophyta</taxon>
        <taxon>Tracheophyta</taxon>
        <taxon>Spermatophyta</taxon>
        <taxon>Magnoliopsida</taxon>
        <taxon>eudicotyledons</taxon>
        <taxon>Gunneridae</taxon>
        <taxon>Pentapetalae</taxon>
        <taxon>asterids</taxon>
        <taxon>campanulids</taxon>
        <taxon>Apiales</taxon>
        <taxon>Apiaceae</taxon>
        <taxon>Apioideae</taxon>
        <taxon>apioid superclade</taxon>
        <taxon>Apieae</taxon>
        <taxon>Apium</taxon>
    </lineage>
</organism>
<evidence type="ECO:0000256" key="5">
    <source>
        <dbReference type="ARBA" id="ARBA00022771"/>
    </source>
</evidence>
<dbReference type="InterPro" id="IPR036420">
    <property type="entry name" value="BRCT_dom_sf"/>
</dbReference>
<evidence type="ECO:0000256" key="8">
    <source>
        <dbReference type="ARBA" id="ARBA00022989"/>
    </source>
</evidence>
<dbReference type="InterPro" id="IPR017907">
    <property type="entry name" value="Znf_RING_CS"/>
</dbReference>
<protein>
    <recommendedName>
        <fullName evidence="16">RING-type E3 ubiquitin transferase BRCA1</fullName>
    </recommendedName>
</protein>
<feature type="compositionally biased region" description="Polar residues" evidence="11">
    <location>
        <begin position="177"/>
        <end position="186"/>
    </location>
</feature>
<dbReference type="Proteomes" id="UP000593563">
    <property type="component" value="Unassembled WGS sequence"/>
</dbReference>
<dbReference type="InterPro" id="IPR001357">
    <property type="entry name" value="BRCT_dom"/>
</dbReference>
<keyword evidence="7" id="KW-0735">Signal-anchor</keyword>
<evidence type="ECO:0000256" key="4">
    <source>
        <dbReference type="ARBA" id="ARBA00022723"/>
    </source>
</evidence>
<dbReference type="Gene3D" id="3.40.50.10190">
    <property type="entry name" value="BRCT domain"/>
    <property type="match status" value="1"/>
</dbReference>
<evidence type="ECO:0008006" key="16">
    <source>
        <dbReference type="Google" id="ProtNLM"/>
    </source>
</evidence>
<dbReference type="PROSITE" id="PS50089">
    <property type="entry name" value="ZF_RING_2"/>
    <property type="match status" value="1"/>
</dbReference>
<dbReference type="SUPFAM" id="SSF57850">
    <property type="entry name" value="RING/U-box"/>
    <property type="match status" value="1"/>
</dbReference>
<evidence type="ECO:0000313" key="15">
    <source>
        <dbReference type="Proteomes" id="UP000593563"/>
    </source>
</evidence>
<dbReference type="PROSITE" id="PS00518">
    <property type="entry name" value="ZF_RING_1"/>
    <property type="match status" value="1"/>
</dbReference>